<dbReference type="KEGG" id="azc:AZC_0034"/>
<dbReference type="EMBL" id="AP009384">
    <property type="protein sequence ID" value="BAF86032.1"/>
    <property type="molecule type" value="Genomic_DNA"/>
</dbReference>
<keyword evidence="2 6" id="KW-0808">Transferase</keyword>
<dbReference type="InterPro" id="IPR036282">
    <property type="entry name" value="Glutathione-S-Trfase_C_sf"/>
</dbReference>
<sequence>MVSRGAERLLRAPGRSGTQAGTTTDEEGAVQIWGRGNSTNVRKVLWCAAELGLAYEHVNAGGAFGLVNEPAYRAMNPNGLVPCLKDGDLVLWESNVIVRYLARQYGQEPFAPKDAKAWAGADKWMDWASLSFGAPFRDVFWNLVRLPPEQRNMAEVARGTEQCARLMTLADAALAETPYLSGRDLGIGDIPLGCIAYGWFSMPIERPELPHLAAWYARLTERPAFQSAVMTPLT</sequence>
<dbReference type="GO" id="GO:0016740">
    <property type="term" value="F:transferase activity"/>
    <property type="evidence" value="ECO:0007669"/>
    <property type="project" value="UniProtKB-KW"/>
</dbReference>
<dbReference type="InterPro" id="IPR004046">
    <property type="entry name" value="GST_C"/>
</dbReference>
<feature type="region of interest" description="Disordered" evidence="3">
    <location>
        <begin position="1"/>
        <end position="28"/>
    </location>
</feature>
<reference evidence="7" key="2">
    <citation type="submission" date="2007-04" db="EMBL/GenBank/DDBJ databases">
        <title>Complete genome sequence of the nitrogen-fixing bacterium Azorhizobium caulinodans ORS571.</title>
        <authorList>
            <person name="Lee K.B."/>
            <person name="Backer P.D."/>
            <person name="Aono T."/>
            <person name="Liu C.T."/>
            <person name="Suzuki S."/>
            <person name="Suzuki T."/>
            <person name="Kaneko T."/>
            <person name="Yamada M."/>
            <person name="Tabata S."/>
            <person name="Kupfer D.M."/>
            <person name="Najar F.Z."/>
            <person name="Wiley G.B."/>
            <person name="Roe B."/>
            <person name="Binnewies T."/>
            <person name="Ussery D."/>
            <person name="Vereecke D."/>
            <person name="Gevers D."/>
            <person name="Holsters M."/>
            <person name="Oyaizu H."/>
        </authorList>
    </citation>
    <scope>NUCLEOTIDE SEQUENCE [LARGE SCALE GENOMIC DNA]</scope>
    <source>
        <strain evidence="7">ATCC 43989 / DSM 5975 / JCM 20966 / LMG 6465 / NBRC 14845 / NCIMB 13405 / ORS 571</strain>
    </source>
</reference>
<dbReference type="eggNOG" id="COG0625">
    <property type="taxonomic scope" value="Bacteria"/>
</dbReference>
<dbReference type="InterPro" id="IPR036249">
    <property type="entry name" value="Thioredoxin-like_sf"/>
</dbReference>
<keyword evidence="7" id="KW-1185">Reference proteome</keyword>
<feature type="compositionally biased region" description="Basic and acidic residues" evidence="3">
    <location>
        <begin position="1"/>
        <end position="10"/>
    </location>
</feature>
<dbReference type="Gene3D" id="3.40.30.10">
    <property type="entry name" value="Glutaredoxin"/>
    <property type="match status" value="1"/>
</dbReference>
<feature type="domain" description="GST C-terminal" evidence="5">
    <location>
        <begin position="114"/>
        <end position="234"/>
    </location>
</feature>
<dbReference type="STRING" id="438753.AZC_0034"/>
<evidence type="ECO:0000259" key="4">
    <source>
        <dbReference type="PROSITE" id="PS50404"/>
    </source>
</evidence>
<proteinExistence type="inferred from homology"/>
<comment type="similarity">
    <text evidence="1">Belongs to the GST superfamily.</text>
</comment>
<organism evidence="6 7">
    <name type="scientific">Azorhizobium caulinodans (strain ATCC 43989 / DSM 5975 / JCM 20966 / LMG 6465 / NBRC 14845 / NCIMB 13405 / ORS 571)</name>
    <dbReference type="NCBI Taxonomy" id="438753"/>
    <lineage>
        <taxon>Bacteria</taxon>
        <taxon>Pseudomonadati</taxon>
        <taxon>Pseudomonadota</taxon>
        <taxon>Alphaproteobacteria</taxon>
        <taxon>Hyphomicrobiales</taxon>
        <taxon>Xanthobacteraceae</taxon>
        <taxon>Azorhizobium</taxon>
    </lineage>
</organism>
<dbReference type="InterPro" id="IPR004045">
    <property type="entry name" value="Glutathione_S-Trfase_N"/>
</dbReference>
<dbReference type="Proteomes" id="UP000000270">
    <property type="component" value="Chromosome"/>
</dbReference>
<dbReference type="SFLD" id="SFLDG01150">
    <property type="entry name" value="Main.1:_Beta-like"/>
    <property type="match status" value="1"/>
</dbReference>
<dbReference type="Pfam" id="PF13417">
    <property type="entry name" value="GST_N_3"/>
    <property type="match status" value="1"/>
</dbReference>
<evidence type="ECO:0000313" key="6">
    <source>
        <dbReference type="EMBL" id="BAF86032.1"/>
    </source>
</evidence>
<dbReference type="Gene3D" id="1.20.1050.10">
    <property type="match status" value="1"/>
</dbReference>
<reference evidence="6 7" key="6">
    <citation type="journal article" date="2011" name="Appl. Environ. Microbiol.">
        <title>Involvement of the azorhizobial chromosome partition gene (parA) in the onset of bacteroid differentiation during Sesbania rostrata stem nodule development.</title>
        <authorList>
            <person name="Liu CT."/>
            <person name="Lee KB."/>
            <person name="Wang YS."/>
            <person name="Peng MH."/>
            <person name="Lee KT."/>
            <person name="Suzuki S."/>
            <person name="Suzuki T."/>
            <person name="Oyaizu H."/>
        </authorList>
    </citation>
    <scope>NUCLEOTIDE SEQUENCE [LARGE SCALE GENOMIC DNA]</scope>
    <source>
        <strain evidence="7">ATCC 43989 / DSM 5975 / JCM 20966 / LMG 6465 / NBRC 14845 / NCIMB 13405 / ORS 571</strain>
    </source>
</reference>
<name>A8IG41_AZOC5</name>
<reference evidence="6 7" key="3">
    <citation type="journal article" date="2008" name="BMC Genomics">
        <title>The genome of the versatile nitrogen fixer Azorhizobium caulinodans ORS571.</title>
        <authorList>
            <person name="Lee KB."/>
            <person name="Backer P.D."/>
            <person name="Aono T."/>
            <person name="Liu CT."/>
            <person name="Suzuki S."/>
            <person name="Suzuki T."/>
            <person name="Kaneko T."/>
            <person name="Yamada M."/>
            <person name="Tabata S."/>
            <person name="Kupfer D.M."/>
            <person name="Najar F.Z."/>
            <person name="Wiley G.B."/>
            <person name="Roe B."/>
            <person name="Binnewies T.T."/>
            <person name="Ussery D.W."/>
            <person name="D'Haeze W."/>
            <person name="Herder J.D."/>
            <person name="Gevers D."/>
            <person name="Vereecke D."/>
            <person name="Holsters M."/>
            <person name="Oyaizu H."/>
        </authorList>
    </citation>
    <scope>NUCLEOTIDE SEQUENCE [LARGE SCALE GENOMIC DNA]</scope>
    <source>
        <strain evidence="7">ATCC 43989 / DSM 5975 / JCM 20966 / LMG 6465 / NBRC 14845 / NCIMB 13405 / ORS 571</strain>
    </source>
</reference>
<reference evidence="6 7" key="4">
    <citation type="journal article" date="2009" name="Appl. Environ. Microbiol.">
        <title>Comparative genome-wide transcriptional profiling of Azorhizobium caulinodans ORS571 grown under free-living and symbiotic conditions.</title>
        <authorList>
            <person name="Tsukada S."/>
            <person name="Aono T."/>
            <person name="Akiba N."/>
            <person name="Lee KB."/>
            <person name="Liu CT."/>
            <person name="Toyazaki H."/>
            <person name="Oyaizu H."/>
        </authorList>
    </citation>
    <scope>NUCLEOTIDE SEQUENCE [LARGE SCALE GENOMIC DNA]</scope>
    <source>
        <strain evidence="7">ATCC 43989 / DSM 5975 / JCM 20966 / LMG 6465 / NBRC 14845 / NCIMB 13405 / ORS 571</strain>
    </source>
</reference>
<dbReference type="AlphaFoldDB" id="A8IG41"/>
<dbReference type="PROSITE" id="PS50404">
    <property type="entry name" value="GST_NTER"/>
    <property type="match status" value="1"/>
</dbReference>
<protein>
    <submittedName>
        <fullName evidence="6">Putative glutathione S-transferase</fullName>
    </submittedName>
</protein>
<dbReference type="InterPro" id="IPR040079">
    <property type="entry name" value="Glutathione_S-Trfase"/>
</dbReference>
<dbReference type="PROSITE" id="PS50405">
    <property type="entry name" value="GST_CTER"/>
    <property type="match status" value="1"/>
</dbReference>
<dbReference type="SFLD" id="SFLDS00019">
    <property type="entry name" value="Glutathione_Transferase_(cytos"/>
    <property type="match status" value="1"/>
</dbReference>
<dbReference type="InterPro" id="IPR010987">
    <property type="entry name" value="Glutathione-S-Trfase_C-like"/>
</dbReference>
<dbReference type="HOGENOM" id="CLU_011226_6_2_5"/>
<dbReference type="PANTHER" id="PTHR44051:SF19">
    <property type="entry name" value="DISULFIDE-BOND OXIDOREDUCTASE YFCG"/>
    <property type="match status" value="1"/>
</dbReference>
<dbReference type="FunFam" id="3.40.30.10:FF:000039">
    <property type="entry name" value="Glutathione S-transferase domain"/>
    <property type="match status" value="1"/>
</dbReference>
<accession>A8IG41</accession>
<evidence type="ECO:0000256" key="2">
    <source>
        <dbReference type="ARBA" id="ARBA00022679"/>
    </source>
</evidence>
<evidence type="ECO:0000256" key="3">
    <source>
        <dbReference type="SAM" id="MobiDB-lite"/>
    </source>
</evidence>
<evidence type="ECO:0000259" key="5">
    <source>
        <dbReference type="PROSITE" id="PS50405"/>
    </source>
</evidence>
<evidence type="ECO:0000256" key="1">
    <source>
        <dbReference type="ARBA" id="ARBA00007409"/>
    </source>
</evidence>
<feature type="domain" description="GST N-terminal" evidence="4">
    <location>
        <begin position="28"/>
        <end position="109"/>
    </location>
</feature>
<dbReference type="SFLD" id="SFLDG00358">
    <property type="entry name" value="Main_(cytGST)"/>
    <property type="match status" value="1"/>
</dbReference>
<evidence type="ECO:0000313" key="7">
    <source>
        <dbReference type="Proteomes" id="UP000000270"/>
    </source>
</evidence>
<dbReference type="Pfam" id="PF00043">
    <property type="entry name" value="GST_C"/>
    <property type="match status" value="1"/>
</dbReference>
<dbReference type="SUPFAM" id="SSF47616">
    <property type="entry name" value="GST C-terminal domain-like"/>
    <property type="match status" value="1"/>
</dbReference>
<dbReference type="CDD" id="cd03180">
    <property type="entry name" value="GST_C_2"/>
    <property type="match status" value="1"/>
</dbReference>
<reference evidence="6 7" key="5">
    <citation type="journal article" date="2010" name="Appl. Environ. Microbiol.">
        <title>phrR-like gene praR of Azorhizobium caulinodans ORS571 is essential for symbiosis with Sesbania rostrata and is involved in expression of reb genes.</title>
        <authorList>
            <person name="Akiba N."/>
            <person name="Aono T."/>
            <person name="Toyazaki H."/>
            <person name="Sato S."/>
            <person name="Oyaizu H."/>
        </authorList>
    </citation>
    <scope>NUCLEOTIDE SEQUENCE [LARGE SCALE GENOMIC DNA]</scope>
    <source>
        <strain evidence="7">ATCC 43989 / DSM 5975 / JCM 20966 / LMG 6465 / NBRC 14845 / NCIMB 13405 / ORS 571</strain>
    </source>
</reference>
<reference evidence="6 7" key="1">
    <citation type="journal article" date="2007" name="Appl. Environ. Microbiol.">
        <title>Rhizobial factors required for stem nodule maturation and maintenance in Sesbania rostrata-Azorhizobium caulinodans ORS571 symbiosis.</title>
        <authorList>
            <person name="Suzuki S."/>
            <person name="Aono T."/>
            <person name="Lee KB."/>
            <person name="Suzuki T."/>
            <person name="Liu CT."/>
            <person name="Miwa H."/>
            <person name="Wakao S."/>
            <person name="Iki T."/>
            <person name="Oyaizu H."/>
        </authorList>
    </citation>
    <scope>NUCLEOTIDE SEQUENCE [LARGE SCALE GENOMIC DNA]</scope>
    <source>
        <strain evidence="7">ATCC 43989 / DSM 5975 / JCM 20966 / LMG 6465 / NBRC 14845 / NCIMB 13405 / ORS 571</strain>
    </source>
</reference>
<dbReference type="CDD" id="cd03047">
    <property type="entry name" value="GST_N_2"/>
    <property type="match status" value="1"/>
</dbReference>
<dbReference type="PANTHER" id="PTHR44051">
    <property type="entry name" value="GLUTATHIONE S-TRANSFERASE-RELATED"/>
    <property type="match status" value="1"/>
</dbReference>
<gene>
    <name evidence="6" type="ordered locus">AZC_0034</name>
</gene>
<dbReference type="SUPFAM" id="SSF52833">
    <property type="entry name" value="Thioredoxin-like"/>
    <property type="match status" value="1"/>
</dbReference>